<keyword evidence="3" id="KW-0804">Transcription</keyword>
<dbReference type="RefSeq" id="WP_230366922.1">
    <property type="nucleotide sequence ID" value="NZ_JAJALK010000008.1"/>
</dbReference>
<sequence length="145" mass="15898">MISLTPVENVQQVLAIPAALALAKRGISLLRAKRVVEEVLSRGYAVVELPTVEDASVLADDLRRAGCKAAEVNRGVVDVRDLRERLGLTQEQFALRYGLDVSAIRNWETGRRKPDPAALGYLHVIDRMPEEVRSALEKPLASATS</sequence>
<dbReference type="SUPFAM" id="SSF47413">
    <property type="entry name" value="lambda repressor-like DNA-binding domains"/>
    <property type="match status" value="1"/>
</dbReference>
<dbReference type="GO" id="GO:0003677">
    <property type="term" value="F:DNA binding"/>
    <property type="evidence" value="ECO:0007669"/>
    <property type="project" value="UniProtKB-KW"/>
</dbReference>
<name>A0AAJ1TKX1_9HYPH</name>
<dbReference type="AlphaFoldDB" id="A0AAJ1TKX1"/>
<organism evidence="5 6">
    <name type="scientific">Methylobacterium brachiatum</name>
    <dbReference type="NCBI Taxonomy" id="269660"/>
    <lineage>
        <taxon>Bacteria</taxon>
        <taxon>Pseudomonadati</taxon>
        <taxon>Pseudomonadota</taxon>
        <taxon>Alphaproteobacteria</taxon>
        <taxon>Hyphomicrobiales</taxon>
        <taxon>Methylobacteriaceae</taxon>
        <taxon>Methylobacterium</taxon>
    </lineage>
</organism>
<protein>
    <submittedName>
        <fullName evidence="5">Transcriptional regulator</fullName>
    </submittedName>
</protein>
<dbReference type="InterPro" id="IPR010982">
    <property type="entry name" value="Lambda_DNA-bd_dom_sf"/>
</dbReference>
<evidence type="ECO:0000256" key="1">
    <source>
        <dbReference type="ARBA" id="ARBA00023015"/>
    </source>
</evidence>
<evidence type="ECO:0000259" key="4">
    <source>
        <dbReference type="PROSITE" id="PS50943"/>
    </source>
</evidence>
<dbReference type="InterPro" id="IPR001387">
    <property type="entry name" value="Cro/C1-type_HTH"/>
</dbReference>
<evidence type="ECO:0000256" key="2">
    <source>
        <dbReference type="ARBA" id="ARBA00023125"/>
    </source>
</evidence>
<reference evidence="5" key="1">
    <citation type="submission" date="2023-07" db="EMBL/GenBank/DDBJ databases">
        <title>Genomic Encyclopedia of Type Strains, Phase IV (KMG-IV): sequencing the most valuable type-strain genomes for metagenomic binning, comparative biology and taxonomic classification.</title>
        <authorList>
            <person name="Goeker M."/>
        </authorList>
    </citation>
    <scope>NUCLEOTIDE SEQUENCE</scope>
    <source>
        <strain evidence="5">DSM 19569</strain>
    </source>
</reference>
<dbReference type="PANTHER" id="PTHR36511:SF4">
    <property type="entry name" value="ANTITOXIN MQSA"/>
    <property type="match status" value="1"/>
</dbReference>
<dbReference type="Proteomes" id="UP001223420">
    <property type="component" value="Unassembled WGS sequence"/>
</dbReference>
<dbReference type="EMBL" id="JAUSWL010000002">
    <property type="protein sequence ID" value="MDQ0542870.1"/>
    <property type="molecule type" value="Genomic_DNA"/>
</dbReference>
<proteinExistence type="predicted"/>
<feature type="domain" description="HTH cro/C1-type" evidence="4">
    <location>
        <begin position="79"/>
        <end position="119"/>
    </location>
</feature>
<evidence type="ECO:0000313" key="6">
    <source>
        <dbReference type="Proteomes" id="UP001223420"/>
    </source>
</evidence>
<keyword evidence="1" id="KW-0805">Transcription regulation</keyword>
<dbReference type="PROSITE" id="PS50943">
    <property type="entry name" value="HTH_CROC1"/>
    <property type="match status" value="1"/>
</dbReference>
<keyword evidence="2" id="KW-0238">DNA-binding</keyword>
<dbReference type="Pfam" id="PF01381">
    <property type="entry name" value="HTH_3"/>
    <property type="match status" value="1"/>
</dbReference>
<comment type="caution">
    <text evidence="5">The sequence shown here is derived from an EMBL/GenBank/DDBJ whole genome shotgun (WGS) entry which is preliminary data.</text>
</comment>
<accession>A0AAJ1TKX1</accession>
<gene>
    <name evidence="5" type="ORF">QO001_001788</name>
</gene>
<dbReference type="PANTHER" id="PTHR36511">
    <property type="entry name" value="MERR FAMILY BACTERIAL REGULATORY PROTEIN"/>
    <property type="match status" value="1"/>
</dbReference>
<dbReference type="SMART" id="SM00530">
    <property type="entry name" value="HTH_XRE"/>
    <property type="match status" value="1"/>
</dbReference>
<dbReference type="CDD" id="cd00093">
    <property type="entry name" value="HTH_XRE"/>
    <property type="match status" value="1"/>
</dbReference>
<evidence type="ECO:0000256" key="3">
    <source>
        <dbReference type="ARBA" id="ARBA00023163"/>
    </source>
</evidence>
<dbReference type="Gene3D" id="1.10.260.40">
    <property type="entry name" value="lambda repressor-like DNA-binding domains"/>
    <property type="match status" value="1"/>
</dbReference>
<evidence type="ECO:0000313" key="5">
    <source>
        <dbReference type="EMBL" id="MDQ0542870.1"/>
    </source>
</evidence>
<dbReference type="InterPro" id="IPR052359">
    <property type="entry name" value="HTH-type_reg/antitoxin"/>
</dbReference>